<dbReference type="GO" id="GO:0006313">
    <property type="term" value="P:DNA transposition"/>
    <property type="evidence" value="ECO:0007669"/>
    <property type="project" value="InterPro"/>
</dbReference>
<dbReference type="GO" id="GO:0004803">
    <property type="term" value="F:transposase activity"/>
    <property type="evidence" value="ECO:0007669"/>
    <property type="project" value="InterPro"/>
</dbReference>
<feature type="domain" description="Transposase IS4-like" evidence="1">
    <location>
        <begin position="1"/>
        <end position="99"/>
    </location>
</feature>
<dbReference type="PANTHER" id="PTHR35604">
    <property type="entry name" value="TRANSPOSASE INSH FOR INSERTION SEQUENCE ELEMENT IS5A-RELATED"/>
    <property type="match status" value="1"/>
</dbReference>
<name>A0A5K7YJU9_9BACT</name>
<keyword evidence="3" id="KW-1185">Reference proteome</keyword>
<dbReference type="Pfam" id="PF01609">
    <property type="entry name" value="DDE_Tnp_1"/>
    <property type="match status" value="1"/>
</dbReference>
<proteinExistence type="predicted"/>
<dbReference type="KEGG" id="dalk:DSCA_09910"/>
<evidence type="ECO:0000259" key="1">
    <source>
        <dbReference type="Pfam" id="PF01609"/>
    </source>
</evidence>
<reference evidence="2 3" key="1">
    <citation type="submission" date="2019-11" db="EMBL/GenBank/DDBJ databases">
        <title>Comparative genomics of hydrocarbon-degrading Desulfosarcina strains.</title>
        <authorList>
            <person name="Watanabe M."/>
            <person name="Kojima H."/>
            <person name="Fukui M."/>
        </authorList>
    </citation>
    <scope>NUCLEOTIDE SEQUENCE [LARGE SCALE GENOMIC DNA]</scope>
    <source>
        <strain evidence="2 3">PL12</strain>
    </source>
</reference>
<evidence type="ECO:0000313" key="2">
    <source>
        <dbReference type="EMBL" id="BBO67061.1"/>
    </source>
</evidence>
<evidence type="ECO:0000313" key="3">
    <source>
        <dbReference type="Proteomes" id="UP000427906"/>
    </source>
</evidence>
<accession>A0A5K7YJU9</accession>
<dbReference type="EMBL" id="AP021874">
    <property type="protein sequence ID" value="BBO67061.1"/>
    <property type="molecule type" value="Genomic_DNA"/>
</dbReference>
<dbReference type="AlphaFoldDB" id="A0A5K7YJU9"/>
<protein>
    <recommendedName>
        <fullName evidence="1">Transposase IS4-like domain-containing protein</fullName>
    </recommendedName>
</protein>
<dbReference type="Proteomes" id="UP000427906">
    <property type="component" value="Chromosome"/>
</dbReference>
<gene>
    <name evidence="2" type="ORF">DSCA_09910</name>
</gene>
<dbReference type="InterPro" id="IPR002559">
    <property type="entry name" value="Transposase_11"/>
</dbReference>
<organism evidence="2 3">
    <name type="scientific">Desulfosarcina alkanivorans</name>
    <dbReference type="NCBI Taxonomy" id="571177"/>
    <lineage>
        <taxon>Bacteria</taxon>
        <taxon>Pseudomonadati</taxon>
        <taxon>Thermodesulfobacteriota</taxon>
        <taxon>Desulfobacteria</taxon>
        <taxon>Desulfobacterales</taxon>
        <taxon>Desulfosarcinaceae</taxon>
        <taxon>Desulfosarcina</taxon>
    </lineage>
</organism>
<dbReference type="PANTHER" id="PTHR35604:SF2">
    <property type="entry name" value="TRANSPOSASE INSH FOR INSERTION SEQUENCE ELEMENT IS5A-RELATED"/>
    <property type="match status" value="1"/>
</dbReference>
<dbReference type="GO" id="GO:0003677">
    <property type="term" value="F:DNA binding"/>
    <property type="evidence" value="ECO:0007669"/>
    <property type="project" value="InterPro"/>
</dbReference>
<sequence length="112" mass="12760">MDTNHGFILATTLSEASVNDTNYLDYCTVFNKHNKTPIKKVYADKGYAGKPNRDFLAGNKIADGIMRKDSTTAKLTDLEIQRNKKISKVRYIVEQYFGISHLKDNAQRARFP</sequence>